<evidence type="ECO:0000256" key="8">
    <source>
        <dbReference type="ARBA" id="ARBA00034808"/>
    </source>
</evidence>
<evidence type="ECO:0000256" key="1">
    <source>
        <dbReference type="ARBA" id="ARBA00009922"/>
    </source>
</evidence>
<feature type="domain" description="HRDC" evidence="11">
    <location>
        <begin position="637"/>
        <end position="711"/>
    </location>
</feature>
<dbReference type="GO" id="GO:0033202">
    <property type="term" value="C:DNA helicase complex"/>
    <property type="evidence" value="ECO:0007669"/>
    <property type="project" value="TreeGrafter"/>
</dbReference>
<dbReference type="InterPro" id="IPR044876">
    <property type="entry name" value="HRDC_dom_sf"/>
</dbReference>
<dbReference type="PROSITE" id="PS50967">
    <property type="entry name" value="HRDC"/>
    <property type="match status" value="1"/>
</dbReference>
<dbReference type="EMBL" id="LT629688">
    <property type="protein sequence ID" value="SDE16081.1"/>
    <property type="molecule type" value="Genomic_DNA"/>
</dbReference>
<keyword evidence="2 10" id="KW-0547">Nucleotide-binding</keyword>
<dbReference type="PANTHER" id="PTHR11070:SF69">
    <property type="entry name" value="ATP-DEPENDENT DNA HELICASE UVRD2"/>
    <property type="match status" value="1"/>
</dbReference>
<dbReference type="SMART" id="SM00341">
    <property type="entry name" value="HRDC"/>
    <property type="match status" value="1"/>
</dbReference>
<evidence type="ECO:0000256" key="7">
    <source>
        <dbReference type="ARBA" id="ARBA00034617"/>
    </source>
</evidence>
<evidence type="ECO:0000256" key="10">
    <source>
        <dbReference type="PROSITE-ProRule" id="PRU00560"/>
    </source>
</evidence>
<dbReference type="EC" id="5.6.2.4" evidence="8"/>
<dbReference type="GO" id="GO:0000725">
    <property type="term" value="P:recombinational repair"/>
    <property type="evidence" value="ECO:0007669"/>
    <property type="project" value="TreeGrafter"/>
</dbReference>
<evidence type="ECO:0000259" key="11">
    <source>
        <dbReference type="PROSITE" id="PS50967"/>
    </source>
</evidence>
<dbReference type="GO" id="GO:0005829">
    <property type="term" value="C:cytosol"/>
    <property type="evidence" value="ECO:0007669"/>
    <property type="project" value="TreeGrafter"/>
</dbReference>
<evidence type="ECO:0000256" key="2">
    <source>
        <dbReference type="ARBA" id="ARBA00022741"/>
    </source>
</evidence>
<dbReference type="GO" id="GO:0003677">
    <property type="term" value="F:DNA binding"/>
    <property type="evidence" value="ECO:0007669"/>
    <property type="project" value="InterPro"/>
</dbReference>
<comment type="similarity">
    <text evidence="1">Belongs to the helicase family. UvrD subfamily.</text>
</comment>
<name>A0A1G7AMP9_9ACTN</name>
<reference evidence="14 15" key="1">
    <citation type="submission" date="2016-10" db="EMBL/GenBank/DDBJ databases">
        <authorList>
            <person name="de Groot N.N."/>
        </authorList>
    </citation>
    <scope>NUCLEOTIDE SEQUENCE [LARGE SCALE GENOMIC DNA]</scope>
    <source>
        <strain evidence="14 15">MON 2.2</strain>
    </source>
</reference>
<comment type="catalytic activity">
    <reaction evidence="7">
        <text>Couples ATP hydrolysis with the unwinding of duplex DNA by translocating in the 3'-5' direction.</text>
        <dbReference type="EC" id="5.6.2.4"/>
    </reaction>
</comment>
<dbReference type="GO" id="GO:0043138">
    <property type="term" value="F:3'-5' DNA helicase activity"/>
    <property type="evidence" value="ECO:0007669"/>
    <property type="project" value="UniProtKB-EC"/>
</dbReference>
<dbReference type="InterPro" id="IPR014016">
    <property type="entry name" value="UvrD-like_ATP-bd"/>
</dbReference>
<feature type="binding site" evidence="10">
    <location>
        <begin position="39"/>
        <end position="46"/>
    </location>
    <ligand>
        <name>ATP</name>
        <dbReference type="ChEBI" id="CHEBI:30616"/>
    </ligand>
</feature>
<dbReference type="InterPro" id="IPR002121">
    <property type="entry name" value="HRDC_dom"/>
</dbReference>
<dbReference type="Pfam" id="PF00580">
    <property type="entry name" value="UvrD-helicase"/>
    <property type="match status" value="1"/>
</dbReference>
<dbReference type="InterPro" id="IPR014017">
    <property type="entry name" value="DNA_helicase_UvrD-like_C"/>
</dbReference>
<dbReference type="InterPro" id="IPR010997">
    <property type="entry name" value="HRDC-like_sf"/>
</dbReference>
<dbReference type="PROSITE" id="PS51198">
    <property type="entry name" value="UVRD_HELICASE_ATP_BIND"/>
    <property type="match status" value="1"/>
</dbReference>
<keyword evidence="5 10" id="KW-0067">ATP-binding</keyword>
<dbReference type="InterPro" id="IPR013986">
    <property type="entry name" value="DExx_box_DNA_helicase_dom_sf"/>
</dbReference>
<evidence type="ECO:0000256" key="5">
    <source>
        <dbReference type="ARBA" id="ARBA00022840"/>
    </source>
</evidence>
<protein>
    <recommendedName>
        <fullName evidence="8">DNA 3'-5' helicase</fullName>
        <ecNumber evidence="8">5.6.2.4</ecNumber>
    </recommendedName>
</protein>
<dbReference type="InterPro" id="IPR027417">
    <property type="entry name" value="P-loop_NTPase"/>
</dbReference>
<keyword evidence="15" id="KW-1185">Reference proteome</keyword>
<comment type="catalytic activity">
    <reaction evidence="9">
        <text>ATP + H2O = ADP + phosphate + H(+)</text>
        <dbReference type="Rhea" id="RHEA:13065"/>
        <dbReference type="ChEBI" id="CHEBI:15377"/>
        <dbReference type="ChEBI" id="CHEBI:15378"/>
        <dbReference type="ChEBI" id="CHEBI:30616"/>
        <dbReference type="ChEBI" id="CHEBI:43474"/>
        <dbReference type="ChEBI" id="CHEBI:456216"/>
        <dbReference type="EC" id="5.6.2.4"/>
    </reaction>
</comment>
<evidence type="ECO:0000256" key="6">
    <source>
        <dbReference type="ARBA" id="ARBA00023235"/>
    </source>
</evidence>
<dbReference type="Gene3D" id="3.40.50.300">
    <property type="entry name" value="P-loop containing nucleotide triphosphate hydrolases"/>
    <property type="match status" value="3"/>
</dbReference>
<dbReference type="GO" id="GO:0016887">
    <property type="term" value="F:ATP hydrolysis activity"/>
    <property type="evidence" value="ECO:0007669"/>
    <property type="project" value="RHEA"/>
</dbReference>
<dbReference type="STRING" id="675864.SAMN04489747_2673"/>
<accession>A0A1G7AMP9</accession>
<evidence type="ECO:0000313" key="15">
    <source>
        <dbReference type="Proteomes" id="UP000198546"/>
    </source>
</evidence>
<dbReference type="Proteomes" id="UP000198546">
    <property type="component" value="Chromosome i"/>
</dbReference>
<keyword evidence="6" id="KW-0413">Isomerase</keyword>
<evidence type="ECO:0000313" key="14">
    <source>
        <dbReference type="EMBL" id="SDE16081.1"/>
    </source>
</evidence>
<keyword evidence="4 10" id="KW-0347">Helicase</keyword>
<dbReference type="Gene3D" id="1.10.10.160">
    <property type="match status" value="1"/>
</dbReference>
<organism evidence="14 15">
    <name type="scientific">Auraticoccus monumenti</name>
    <dbReference type="NCBI Taxonomy" id="675864"/>
    <lineage>
        <taxon>Bacteria</taxon>
        <taxon>Bacillati</taxon>
        <taxon>Actinomycetota</taxon>
        <taxon>Actinomycetes</taxon>
        <taxon>Propionibacteriales</taxon>
        <taxon>Propionibacteriaceae</taxon>
        <taxon>Auraticoccus</taxon>
    </lineage>
</organism>
<evidence type="ECO:0000259" key="12">
    <source>
        <dbReference type="PROSITE" id="PS51198"/>
    </source>
</evidence>
<feature type="domain" description="UvrD-like helicase ATP-binding" evidence="12">
    <location>
        <begin position="18"/>
        <end position="299"/>
    </location>
</feature>
<proteinExistence type="inferred from homology"/>
<dbReference type="CDD" id="cd17932">
    <property type="entry name" value="DEXQc_UvrD"/>
    <property type="match status" value="1"/>
</dbReference>
<evidence type="ECO:0000259" key="13">
    <source>
        <dbReference type="PROSITE" id="PS51217"/>
    </source>
</evidence>
<evidence type="ECO:0000256" key="4">
    <source>
        <dbReference type="ARBA" id="ARBA00022806"/>
    </source>
</evidence>
<dbReference type="InterPro" id="IPR000212">
    <property type="entry name" value="DNA_helicase_UvrD/REP"/>
</dbReference>
<dbReference type="GO" id="GO:0005524">
    <property type="term" value="F:ATP binding"/>
    <property type="evidence" value="ECO:0007669"/>
    <property type="project" value="UniProtKB-UniRule"/>
</dbReference>
<gene>
    <name evidence="14" type="ORF">SAMN04489747_2673</name>
</gene>
<feature type="domain" description="UvrD-like helicase C-terminal" evidence="13">
    <location>
        <begin position="300"/>
        <end position="557"/>
    </location>
</feature>
<sequence>MTPVDDRPLTSEPERLLDALDPEQREVATTLSGPVVVIAGAGTGKTRAMTHRIAYGTATGAYAPGTVLAVTFTTRAAGEMRGRLRQLGVTAVQARTFHSAALRQAQWFWPKVTGSQLPPVAENRMGLVAEAASRLKVGGDTARLRDLLSEVSWAKVSNVLPEQYAEVAPSRGREVSGLDATAVARVLTGYEELKRERERIDFDDILLCAVSLLADHPEVAEEVRRTYRHLVVDEYQDVSPLQETLLRLWCGERPDLCVVGDPAQTIHSFAGARADFLTGFARRHPEATVVRLVRDYRSTPQVVRLANAVMAPQGGRPDVLGAVTLQAQRPPGPEPRFAVAEDEAAEAESVADWLQQQAAAGVEWREMAVLFRTNAQSPALEAALAERDVPYLVRGSERFYERPEVRRALGALRVAARADQGTPEEEVDEPAVLRTIRDVLAGTGWAPTPPSGAGAVRERWESVAALFAVAEDLVDTRAGARVSDVVAELEARAATQHAPVAHGVTLSTLHGAKGLEWDAVALFGVHEGTLPFVLAQTPAELEEERRLLYVGITRTREHLRISWSRRRSMSGSTRGASRFLAPVLPTGLSSPGGRGSVRPEQHRTARGSVLTAVCRTCSGHLHDASERKLGRHADCPSSYDEATLELLREWRRQEAEELRVPAYVVFTDATLVAIAERRPSSQRELFAVPGLGRVKVERYGQRVLELVRPAG</sequence>
<evidence type="ECO:0000256" key="9">
    <source>
        <dbReference type="ARBA" id="ARBA00048988"/>
    </source>
</evidence>
<dbReference type="Gene3D" id="1.10.150.80">
    <property type="entry name" value="HRDC domain"/>
    <property type="match status" value="1"/>
</dbReference>
<evidence type="ECO:0000256" key="3">
    <source>
        <dbReference type="ARBA" id="ARBA00022801"/>
    </source>
</evidence>
<dbReference type="AlphaFoldDB" id="A0A1G7AMP9"/>
<dbReference type="PANTHER" id="PTHR11070">
    <property type="entry name" value="UVRD / RECB / PCRA DNA HELICASE FAMILY MEMBER"/>
    <property type="match status" value="1"/>
</dbReference>
<dbReference type="PROSITE" id="PS51217">
    <property type="entry name" value="UVRD_HELICASE_CTER"/>
    <property type="match status" value="1"/>
</dbReference>
<dbReference type="SUPFAM" id="SSF47819">
    <property type="entry name" value="HRDC-like"/>
    <property type="match status" value="1"/>
</dbReference>
<dbReference type="SUPFAM" id="SSF52540">
    <property type="entry name" value="P-loop containing nucleoside triphosphate hydrolases"/>
    <property type="match status" value="1"/>
</dbReference>
<dbReference type="Pfam" id="PF00570">
    <property type="entry name" value="HRDC"/>
    <property type="match status" value="1"/>
</dbReference>
<keyword evidence="3 10" id="KW-0378">Hydrolase</keyword>
<dbReference type="Pfam" id="PF13361">
    <property type="entry name" value="UvrD_C"/>
    <property type="match status" value="2"/>
</dbReference>